<reference evidence="14" key="2">
    <citation type="submission" date="2020-12" db="UniProtKB">
        <authorList>
            <consortium name="WormBaseParasite"/>
        </authorList>
    </citation>
    <scope>IDENTIFICATION</scope>
</reference>
<dbReference type="GO" id="GO:0005789">
    <property type="term" value="C:endoplasmic reticulum membrane"/>
    <property type="evidence" value="ECO:0007669"/>
    <property type="project" value="UniProtKB-SubCell"/>
</dbReference>
<evidence type="ECO:0000256" key="6">
    <source>
        <dbReference type="ARBA" id="ARBA00022824"/>
    </source>
</evidence>
<organism evidence="12">
    <name type="scientific">Strongyloides ratti</name>
    <name type="common">Parasitic roundworm</name>
    <dbReference type="NCBI Taxonomy" id="34506"/>
    <lineage>
        <taxon>Eukaryota</taxon>
        <taxon>Metazoa</taxon>
        <taxon>Ecdysozoa</taxon>
        <taxon>Nematoda</taxon>
        <taxon>Chromadorea</taxon>
        <taxon>Rhabditida</taxon>
        <taxon>Tylenchina</taxon>
        <taxon>Panagrolaimomorpha</taxon>
        <taxon>Strongyloidoidea</taxon>
        <taxon>Strongyloididae</taxon>
        <taxon>Strongyloides</taxon>
    </lineage>
</organism>
<evidence type="ECO:0000256" key="5">
    <source>
        <dbReference type="ARBA" id="ARBA00022692"/>
    </source>
</evidence>
<evidence type="ECO:0000256" key="9">
    <source>
        <dbReference type="ARBA" id="ARBA00023010"/>
    </source>
</evidence>
<gene>
    <name evidence="12 14 15" type="ORF">SRAE_2000283200</name>
</gene>
<protein>
    <recommendedName>
        <fullName evidence="3">Translocation protein SEC62</fullName>
    </recommendedName>
</protein>
<evidence type="ECO:0000313" key="12">
    <source>
        <dbReference type="EMBL" id="CEF68174.1"/>
    </source>
</evidence>
<evidence type="ECO:0000256" key="10">
    <source>
        <dbReference type="ARBA" id="ARBA00023136"/>
    </source>
</evidence>
<dbReference type="Pfam" id="PF03839">
    <property type="entry name" value="Sec62"/>
    <property type="match status" value="1"/>
</dbReference>
<evidence type="ECO:0000313" key="13">
    <source>
        <dbReference type="Proteomes" id="UP000035682"/>
    </source>
</evidence>
<dbReference type="PANTHER" id="PTHR12443:SF9">
    <property type="entry name" value="TRANSLOCATION PROTEIN SEC62"/>
    <property type="match status" value="1"/>
</dbReference>
<evidence type="ECO:0000256" key="4">
    <source>
        <dbReference type="ARBA" id="ARBA00022448"/>
    </source>
</evidence>
<feature type="transmembrane region" description="Helical" evidence="11">
    <location>
        <begin position="177"/>
        <end position="207"/>
    </location>
</feature>
<keyword evidence="6" id="KW-0256">Endoplasmic reticulum</keyword>
<dbReference type="RefSeq" id="XP_024507374.1">
    <property type="nucleotide sequence ID" value="XM_024653948.1"/>
</dbReference>
<evidence type="ECO:0000256" key="11">
    <source>
        <dbReference type="SAM" id="Phobius"/>
    </source>
</evidence>
<evidence type="ECO:0000256" key="2">
    <source>
        <dbReference type="ARBA" id="ARBA00010604"/>
    </source>
</evidence>
<dbReference type="InterPro" id="IPR004728">
    <property type="entry name" value="Sec62"/>
</dbReference>
<dbReference type="PANTHER" id="PTHR12443">
    <property type="entry name" value="TRANSLOCATION PROTEIN SEC62"/>
    <property type="match status" value="1"/>
</dbReference>
<evidence type="ECO:0000313" key="15">
    <source>
        <dbReference type="WormBase" id="SRAE_2000283200"/>
    </source>
</evidence>
<keyword evidence="9" id="KW-0811">Translocation</keyword>
<dbReference type="STRING" id="34506.A0A090MZ21"/>
<comment type="similarity">
    <text evidence="2">Belongs to the SEC62 family.</text>
</comment>
<dbReference type="CTD" id="36380539"/>
<dbReference type="OrthoDB" id="200187at2759"/>
<dbReference type="AlphaFoldDB" id="A0A090MZ21"/>
<keyword evidence="7" id="KW-0653">Protein transport</keyword>
<keyword evidence="5 11" id="KW-0812">Transmembrane</keyword>
<dbReference type="GeneID" id="36380539"/>
<keyword evidence="13" id="KW-1185">Reference proteome</keyword>
<evidence type="ECO:0000313" key="14">
    <source>
        <dbReference type="WBParaSite" id="SRAE_2000283200.1"/>
    </source>
</evidence>
<dbReference type="WormBase" id="SRAE_2000283200">
    <property type="protein sequence ID" value="SRP12044"/>
    <property type="gene ID" value="WBGene00263046"/>
</dbReference>
<keyword evidence="8 11" id="KW-1133">Transmembrane helix</keyword>
<keyword evidence="4" id="KW-0813">Transport</keyword>
<proteinExistence type="inferred from homology"/>
<dbReference type="WBParaSite" id="SRAE_2000283200.1">
    <property type="protein sequence ID" value="SRAE_2000283200.1"/>
    <property type="gene ID" value="WBGene00263046"/>
</dbReference>
<evidence type="ECO:0000256" key="3">
    <source>
        <dbReference type="ARBA" id="ARBA00021257"/>
    </source>
</evidence>
<evidence type="ECO:0000256" key="1">
    <source>
        <dbReference type="ARBA" id="ARBA00004477"/>
    </source>
</evidence>
<comment type="subcellular location">
    <subcellularLocation>
        <location evidence="1">Endoplasmic reticulum membrane</location>
        <topology evidence="1">Multi-pass membrane protein</topology>
    </subcellularLocation>
</comment>
<accession>A0A090MZ21</accession>
<dbReference type="Proteomes" id="UP000035682">
    <property type="component" value="Unplaced"/>
</dbReference>
<dbReference type="GO" id="GO:0031204">
    <property type="term" value="P:post-translational protein targeting to membrane, translocation"/>
    <property type="evidence" value="ECO:0007669"/>
    <property type="project" value="TreeGrafter"/>
</dbReference>
<feature type="transmembrane region" description="Helical" evidence="11">
    <location>
        <begin position="150"/>
        <end position="171"/>
    </location>
</feature>
<evidence type="ECO:0000256" key="7">
    <source>
        <dbReference type="ARBA" id="ARBA00022927"/>
    </source>
</evidence>
<reference evidence="12 13" key="1">
    <citation type="submission" date="2014-09" db="EMBL/GenBank/DDBJ databases">
        <authorList>
            <person name="Martin A.A."/>
        </authorList>
    </citation>
    <scope>NUCLEOTIDE SEQUENCE</scope>
    <source>
        <strain evidence="13">ED321</strain>
        <strain evidence="12">ED321 Heterogonic</strain>
    </source>
</reference>
<sequence>MGRKFRNENDTESEDDNYNLTKEEEDIAYILRYNSGCKDVSVDNDDVSYTRGDRMIECLLNSKKYGVSSELGLFKNINDATDYCQILMDKKLFVRVDKKVFRKKDASDHPENTKVQKKLKFYFSNLQNFDATSEAYYLWNYNPTTLFKKIIGVIMMLGAVGLCLMPLWPAWLKIVCYYIGVAGASFICFLIGLYFFQQALFFCLLFASFGKLQFTILPNLVAECSFLESFVPLYTYQWSIKKNKKEN</sequence>
<name>A0A090MZ21_STRRB</name>
<dbReference type="EMBL" id="LN609529">
    <property type="protein sequence ID" value="CEF68174.1"/>
    <property type="molecule type" value="Genomic_DNA"/>
</dbReference>
<keyword evidence="10 11" id="KW-0472">Membrane</keyword>
<evidence type="ECO:0000256" key="8">
    <source>
        <dbReference type="ARBA" id="ARBA00022989"/>
    </source>
</evidence>